<feature type="domain" description="Peptidase M16 N-terminal" evidence="2">
    <location>
        <begin position="127"/>
        <end position="222"/>
    </location>
</feature>
<evidence type="ECO:0000259" key="3">
    <source>
        <dbReference type="Pfam" id="PF05193"/>
    </source>
</evidence>
<evidence type="ECO:0000313" key="5">
    <source>
        <dbReference type="Proteomes" id="UP000182057"/>
    </source>
</evidence>
<evidence type="ECO:0000313" key="4">
    <source>
        <dbReference type="EMBL" id="SCQ19172.1"/>
    </source>
</evidence>
<dbReference type="Proteomes" id="UP000182057">
    <property type="component" value="Unassembled WGS sequence"/>
</dbReference>
<dbReference type="SUPFAM" id="SSF63411">
    <property type="entry name" value="LuxS/MPP-like metallohydrolase"/>
    <property type="match status" value="4"/>
</dbReference>
<dbReference type="GO" id="GO:0046872">
    <property type="term" value="F:metal ion binding"/>
    <property type="evidence" value="ECO:0007669"/>
    <property type="project" value="InterPro"/>
</dbReference>
<dbReference type="OrthoDB" id="9811314at2"/>
<dbReference type="Pfam" id="PF05193">
    <property type="entry name" value="Peptidase_M16_C"/>
    <property type="match status" value="1"/>
</dbReference>
<dbReference type="PANTHER" id="PTHR11851:SF49">
    <property type="entry name" value="MITOCHONDRIAL-PROCESSING PEPTIDASE SUBUNIT ALPHA"/>
    <property type="match status" value="1"/>
</dbReference>
<proteinExistence type="inferred from homology"/>
<sequence>MTVHVPKVKQASSVPVSTEVHEYILDNGLTVWLNEDHSQPKVFGAVVVKAGSKDSPNTGIPHYFEHMMFKGTDKIGTMDYAAEKVLLDAIAGKYDELACTKDVKARAIIQQSINDLSVRAAEYVIPNEFDKLITKYGGSKLNAGTSYDYTVYHNLFLPQYTEQWAELNSERLLNPVFRMFQSELETVYEEKNRRDDMILNQAIEKLMETYFRPHPYAYPIIGSAENLKNPRLSEMRKFFEAYYVSSNMGLILSGDFDTERVLPILERTFSRIPRGVVEPVSSVKIRPFHGREKTTVKVPLPLLKAVALGFRGVPANHPDQTAFDVAVGILNNSNGTGYLDKLMVDRRVMGAMVGGESFNEAGFIGIVVVPRLSHTCRSAEKMIWRELERVKKGDFTDEMFNSLKREQLRRHLTELEDIDSRSQVLVRLFSQGKTWADYQEELDRAETLTKDDVVKVANRYFGDNYLYVRKKTGRYTKTHLAKPDFVPIVPRHADASSAYSKQLDAIPVQEVRPRYVDFDRDVQTLHLTPRTTLYVTPNRVNHIFTLKLSYGIGLIEEPRLKLLAGYIPLLGTKSQSFEALRMRLQTLGSTLDLDADKHSLTFKITGFDKAFDETLQVAGDFLANVSPDDRKLKTLVDDAKVAEKAFFKSNNEVAEALFEYVQYGSLSQYLTKPSFKEVKHIRGSELVDLFYRATQVACTMHYCGTLEAEKVAEHISRLLPLGKMIRPSLSPVWRDFVTYEKPFVFFYHMPDVFQNIIYAYMACKPLDTLKKRHEADLFSRYFGEGMSSLMFQEIREFRSLAYYTSGAYRLPPYCLSDKPSRFVAYLSTQCDKTIDALNVLNTLIQEMPERPERIEALIRASINFTNNEYPAFRDISTKIADYRRDGYTEDPNRLLLDDIGRMSMDDIARFYRSHVQGRTLVYVIVGNSRKIDMRRLAAFGNVIRIKKKDFYR</sequence>
<dbReference type="InterPro" id="IPR050361">
    <property type="entry name" value="MPP/UQCRC_Complex"/>
</dbReference>
<dbReference type="EMBL" id="FMMM01000023">
    <property type="protein sequence ID" value="SCQ19172.1"/>
    <property type="molecule type" value="Genomic_DNA"/>
</dbReference>
<accession>A0A1D3UG87</accession>
<dbReference type="AlphaFoldDB" id="A0A1D3UG87"/>
<comment type="similarity">
    <text evidence="1">Belongs to the peptidase M16 family.</text>
</comment>
<dbReference type="InterPro" id="IPR011765">
    <property type="entry name" value="Pept_M16_N"/>
</dbReference>
<feature type="domain" description="Peptidase M16 N-terminal" evidence="2">
    <location>
        <begin position="31"/>
        <end position="77"/>
    </location>
</feature>
<protein>
    <submittedName>
        <fullName evidence="4">Peptidase M16 inactive domain protein</fullName>
    </submittedName>
</protein>
<dbReference type="RefSeq" id="WP_074449511.1">
    <property type="nucleotide sequence ID" value="NZ_FMMM01000023.1"/>
</dbReference>
<organism evidence="4 5">
    <name type="scientific">Tannerella forsythia</name>
    <name type="common">Bacteroides forsythus</name>
    <dbReference type="NCBI Taxonomy" id="28112"/>
    <lineage>
        <taxon>Bacteria</taxon>
        <taxon>Pseudomonadati</taxon>
        <taxon>Bacteroidota</taxon>
        <taxon>Bacteroidia</taxon>
        <taxon>Bacteroidales</taxon>
        <taxon>Tannerellaceae</taxon>
        <taxon>Tannerella</taxon>
    </lineage>
</organism>
<gene>
    <name evidence="4" type="ORF">TFUB20_00613</name>
</gene>
<reference evidence="4 5" key="1">
    <citation type="submission" date="2016-09" db="EMBL/GenBank/DDBJ databases">
        <authorList>
            <person name="Capua I."/>
            <person name="De Benedictis P."/>
            <person name="Joannis T."/>
            <person name="Lombin L.H."/>
            <person name="Cattoli G."/>
        </authorList>
    </citation>
    <scope>NUCLEOTIDE SEQUENCE [LARGE SCALE GENOMIC DNA]</scope>
    <source>
        <strain evidence="4 5">UB20</strain>
    </source>
</reference>
<evidence type="ECO:0000259" key="2">
    <source>
        <dbReference type="Pfam" id="PF00675"/>
    </source>
</evidence>
<name>A0A1D3UG87_TANFO</name>
<dbReference type="InterPro" id="IPR011249">
    <property type="entry name" value="Metalloenz_LuxS/M16"/>
</dbReference>
<evidence type="ECO:0000256" key="1">
    <source>
        <dbReference type="ARBA" id="ARBA00007261"/>
    </source>
</evidence>
<dbReference type="Gene3D" id="3.30.830.10">
    <property type="entry name" value="Metalloenzyme, LuxS/M16 peptidase-like"/>
    <property type="match status" value="4"/>
</dbReference>
<dbReference type="Pfam" id="PF00675">
    <property type="entry name" value="Peptidase_M16"/>
    <property type="match status" value="2"/>
</dbReference>
<dbReference type="PANTHER" id="PTHR11851">
    <property type="entry name" value="METALLOPROTEASE"/>
    <property type="match status" value="1"/>
</dbReference>
<dbReference type="InterPro" id="IPR007863">
    <property type="entry name" value="Peptidase_M16_C"/>
</dbReference>
<feature type="domain" description="Peptidase M16 C-terminal" evidence="3">
    <location>
        <begin position="234"/>
        <end position="405"/>
    </location>
</feature>